<keyword evidence="5 10" id="KW-0375">Hydrogen ion transport</keyword>
<dbReference type="HAMAP" id="MF_00815">
    <property type="entry name" value="ATP_synth_gamma_bact"/>
    <property type="match status" value="1"/>
</dbReference>
<keyword evidence="4 10" id="KW-0813">Transport</keyword>
<evidence type="ECO:0000256" key="1">
    <source>
        <dbReference type="ARBA" id="ARBA00003456"/>
    </source>
</evidence>
<dbReference type="GO" id="GO:0045259">
    <property type="term" value="C:proton-transporting ATP synthase complex"/>
    <property type="evidence" value="ECO:0007669"/>
    <property type="project" value="UniProtKB-KW"/>
</dbReference>
<keyword evidence="6 10" id="KW-0406">Ion transport</keyword>
<comment type="similarity">
    <text evidence="3 10">Belongs to the ATPase gamma chain family.</text>
</comment>
<dbReference type="HOGENOM" id="CLU_050669_0_1_9"/>
<evidence type="ECO:0000256" key="10">
    <source>
        <dbReference type="HAMAP-Rule" id="MF_00815"/>
    </source>
</evidence>
<keyword evidence="7 10" id="KW-0472">Membrane</keyword>
<dbReference type="Gene3D" id="3.40.1380.10">
    <property type="match status" value="1"/>
</dbReference>
<evidence type="ECO:0000256" key="3">
    <source>
        <dbReference type="ARBA" id="ARBA00007681"/>
    </source>
</evidence>
<dbReference type="Gene3D" id="1.10.287.80">
    <property type="entry name" value="ATP synthase, gamma subunit, helix hairpin domain"/>
    <property type="match status" value="1"/>
</dbReference>
<evidence type="ECO:0000256" key="9">
    <source>
        <dbReference type="ARBA" id="ARBA00023310"/>
    </source>
</evidence>
<dbReference type="GO" id="GO:0042777">
    <property type="term" value="P:proton motive force-driven plasma membrane ATP synthesis"/>
    <property type="evidence" value="ECO:0007669"/>
    <property type="project" value="UniProtKB-UniRule"/>
</dbReference>
<organism evidence="11 12">
    <name type="scientific">Hungatella hathewayi WAL-18680</name>
    <dbReference type="NCBI Taxonomy" id="742737"/>
    <lineage>
        <taxon>Bacteria</taxon>
        <taxon>Bacillati</taxon>
        <taxon>Bacillota</taxon>
        <taxon>Clostridia</taxon>
        <taxon>Lachnospirales</taxon>
        <taxon>Lachnospiraceae</taxon>
        <taxon>Hungatella</taxon>
    </lineage>
</organism>
<evidence type="ECO:0000256" key="2">
    <source>
        <dbReference type="ARBA" id="ARBA00004170"/>
    </source>
</evidence>
<evidence type="ECO:0000313" key="11">
    <source>
        <dbReference type="EMBL" id="EHI60882.1"/>
    </source>
</evidence>
<dbReference type="RefSeq" id="WP_006778933.1">
    <property type="nucleotide sequence ID" value="NZ_CP040506.1"/>
</dbReference>
<comment type="subunit">
    <text evidence="10">F-type ATPases have 2 components, CF(1) - the catalytic core - and CF(0) - the membrane proton channel. CF(1) has five subunits: alpha(3), beta(3), gamma(1), delta(1), epsilon(1). CF(0) has three main subunits: a, b and c.</text>
</comment>
<dbReference type="GO" id="GO:0046933">
    <property type="term" value="F:proton-transporting ATP synthase activity, rotational mechanism"/>
    <property type="evidence" value="ECO:0007669"/>
    <property type="project" value="UniProtKB-UniRule"/>
</dbReference>
<keyword evidence="8 10" id="KW-0139">CF(1)</keyword>
<dbReference type="PROSITE" id="PS00153">
    <property type="entry name" value="ATPASE_GAMMA"/>
    <property type="match status" value="1"/>
</dbReference>
<dbReference type="PANTHER" id="PTHR11693:SF22">
    <property type="entry name" value="ATP SYNTHASE SUBUNIT GAMMA, MITOCHONDRIAL"/>
    <property type="match status" value="1"/>
</dbReference>
<dbReference type="CDD" id="cd12151">
    <property type="entry name" value="F1-ATPase_gamma"/>
    <property type="match status" value="1"/>
</dbReference>
<accession>G5IBW4</accession>
<dbReference type="Pfam" id="PF00231">
    <property type="entry name" value="ATP-synt"/>
    <property type="match status" value="1"/>
</dbReference>
<evidence type="ECO:0000313" key="12">
    <source>
        <dbReference type="Proteomes" id="UP000005384"/>
    </source>
</evidence>
<proteinExistence type="inferred from homology"/>
<dbReference type="InterPro" id="IPR023632">
    <property type="entry name" value="ATP_synth_F1_gsu_CS"/>
</dbReference>
<dbReference type="InterPro" id="IPR000131">
    <property type="entry name" value="ATP_synth_F1_gsu"/>
</dbReference>
<reference evidence="11 12" key="1">
    <citation type="submission" date="2011-08" db="EMBL/GenBank/DDBJ databases">
        <title>The Genome Sequence of Clostridium hathewayi WAL-18680.</title>
        <authorList>
            <consortium name="The Broad Institute Genome Sequencing Platform"/>
            <person name="Earl A."/>
            <person name="Ward D."/>
            <person name="Feldgarden M."/>
            <person name="Gevers D."/>
            <person name="Finegold S.M."/>
            <person name="Summanen P.H."/>
            <person name="Molitoris D.R."/>
            <person name="Song M."/>
            <person name="Daigneault M."/>
            <person name="Allen-Vercoe E."/>
            <person name="Young S.K."/>
            <person name="Zeng Q."/>
            <person name="Gargeya S."/>
            <person name="Fitzgerald M."/>
            <person name="Haas B."/>
            <person name="Abouelleil A."/>
            <person name="Alvarado L."/>
            <person name="Arachchi H.M."/>
            <person name="Berlin A."/>
            <person name="Brown A."/>
            <person name="Chapman S.B."/>
            <person name="Chen Z."/>
            <person name="Dunbar C."/>
            <person name="Freedman E."/>
            <person name="Gearin G."/>
            <person name="Gellesch M."/>
            <person name="Goldberg J."/>
            <person name="Griggs A."/>
            <person name="Gujja S."/>
            <person name="Heiman D."/>
            <person name="Howarth C."/>
            <person name="Larson L."/>
            <person name="Lui A."/>
            <person name="MacDonald P.J.P."/>
            <person name="Montmayeur A."/>
            <person name="Murphy C."/>
            <person name="Neiman D."/>
            <person name="Pearson M."/>
            <person name="Priest M."/>
            <person name="Roberts A."/>
            <person name="Saif S."/>
            <person name="Shea T."/>
            <person name="Shenoy N."/>
            <person name="Sisk P."/>
            <person name="Stolte C."/>
            <person name="Sykes S."/>
            <person name="Wortman J."/>
            <person name="Nusbaum C."/>
            <person name="Birren B."/>
        </authorList>
    </citation>
    <scope>NUCLEOTIDE SEQUENCE [LARGE SCALE GENOMIC DNA]</scope>
    <source>
        <strain evidence="11 12">WAL-18680</strain>
    </source>
</reference>
<dbReference type="SUPFAM" id="SSF52943">
    <property type="entry name" value="ATP synthase (F1-ATPase), gamma subunit"/>
    <property type="match status" value="1"/>
</dbReference>
<sequence length="297" mass="34222">MASAREIQGRMKSIRDTRKITNAMYMISSTKLKKSRKMLEETEPYFYTLQTLIKRVLRHMPEMEHRYFSTRADVKEEERTHGLIVITGDKGLAGAYNHNVLKLAEAWMTEHENHRLYVVGELGRQYFTGKNIPVEEEFHYTVQNPSMHRARLISIRVQEDYEQGLLDDVSILYTRMVNSLTMEAEMETLLPLKRETFSDLVIPAGIVQEEMQMLPNPSAVMDNIVPNYLTGFVFGALVESFCSEQNARMMAMQSASDNATAILNDLSIEYNRVRQAAITQEITEVISGAKSQKRKRR</sequence>
<comment type="caution">
    <text evidence="11">The sequence shown here is derived from an EMBL/GenBank/DDBJ whole genome shotgun (WGS) entry which is preliminary data.</text>
</comment>
<evidence type="ECO:0000256" key="4">
    <source>
        <dbReference type="ARBA" id="ARBA00022448"/>
    </source>
</evidence>
<dbReference type="OrthoDB" id="9812769at2"/>
<evidence type="ECO:0000256" key="8">
    <source>
        <dbReference type="ARBA" id="ARBA00023196"/>
    </source>
</evidence>
<keyword evidence="12" id="KW-1185">Reference proteome</keyword>
<dbReference type="Proteomes" id="UP000005384">
    <property type="component" value="Unassembled WGS sequence"/>
</dbReference>
<comment type="function">
    <text evidence="1 10">Produces ATP from ADP in the presence of a proton gradient across the membrane. The gamma chain is believed to be important in regulating ATPase activity and the flow of protons through the CF(0) complex.</text>
</comment>
<dbReference type="EMBL" id="ADLN01000009">
    <property type="protein sequence ID" value="EHI60882.1"/>
    <property type="molecule type" value="Genomic_DNA"/>
</dbReference>
<evidence type="ECO:0000256" key="7">
    <source>
        <dbReference type="ARBA" id="ARBA00023136"/>
    </source>
</evidence>
<dbReference type="PANTHER" id="PTHR11693">
    <property type="entry name" value="ATP SYNTHASE GAMMA CHAIN"/>
    <property type="match status" value="1"/>
</dbReference>
<dbReference type="GO" id="GO:0005524">
    <property type="term" value="F:ATP binding"/>
    <property type="evidence" value="ECO:0007669"/>
    <property type="project" value="UniProtKB-UniRule"/>
</dbReference>
<dbReference type="InterPro" id="IPR035968">
    <property type="entry name" value="ATP_synth_F1_ATPase_gsu"/>
</dbReference>
<name>G5IBW4_9FIRM</name>
<comment type="subcellular location">
    <subcellularLocation>
        <location evidence="10">Cell membrane</location>
        <topology evidence="10">Peripheral membrane protein</topology>
    </subcellularLocation>
    <subcellularLocation>
        <location evidence="2">Membrane</location>
        <topology evidence="2">Peripheral membrane protein</topology>
    </subcellularLocation>
</comment>
<dbReference type="PRINTS" id="PR00126">
    <property type="entry name" value="ATPASEGAMMA"/>
</dbReference>
<keyword evidence="9 10" id="KW-0066">ATP synthesis</keyword>
<dbReference type="PATRIC" id="fig|742737.3.peg.946"/>
<evidence type="ECO:0000256" key="5">
    <source>
        <dbReference type="ARBA" id="ARBA00022781"/>
    </source>
</evidence>
<evidence type="ECO:0000256" key="6">
    <source>
        <dbReference type="ARBA" id="ARBA00023065"/>
    </source>
</evidence>
<dbReference type="AlphaFoldDB" id="G5IBW4"/>
<dbReference type="NCBIfam" id="TIGR01146">
    <property type="entry name" value="ATPsyn_F1gamma"/>
    <property type="match status" value="1"/>
</dbReference>
<keyword evidence="10" id="KW-1003">Cell membrane</keyword>
<protein>
    <recommendedName>
        <fullName evidence="10">ATP synthase gamma chain</fullName>
    </recommendedName>
    <alternativeName>
        <fullName evidence="10">ATP synthase F1 sector gamma subunit</fullName>
    </alternativeName>
    <alternativeName>
        <fullName evidence="10">F-ATPase gamma subunit</fullName>
    </alternativeName>
</protein>
<gene>
    <name evidence="10" type="primary">atpG</name>
    <name evidence="11" type="ORF">HMPREF9473_00947</name>
</gene>
<dbReference type="GO" id="GO:0005886">
    <property type="term" value="C:plasma membrane"/>
    <property type="evidence" value="ECO:0007669"/>
    <property type="project" value="UniProtKB-SubCell"/>
</dbReference>